<dbReference type="InterPro" id="IPR004087">
    <property type="entry name" value="KH_dom"/>
</dbReference>
<dbReference type="VEuPathDB" id="FungiDB:SeMB42_g06805"/>
<organism evidence="4 5">
    <name type="scientific">Synchytrium endobioticum</name>
    <dbReference type="NCBI Taxonomy" id="286115"/>
    <lineage>
        <taxon>Eukaryota</taxon>
        <taxon>Fungi</taxon>
        <taxon>Fungi incertae sedis</taxon>
        <taxon>Chytridiomycota</taxon>
        <taxon>Chytridiomycota incertae sedis</taxon>
        <taxon>Chytridiomycetes</taxon>
        <taxon>Synchytriales</taxon>
        <taxon>Synchytriaceae</taxon>
        <taxon>Synchytrium</taxon>
    </lineage>
</organism>
<dbReference type="Pfam" id="PF25377">
    <property type="entry name" value="DUF7886"/>
    <property type="match status" value="1"/>
</dbReference>
<feature type="compositionally biased region" description="Low complexity" evidence="2">
    <location>
        <begin position="1062"/>
        <end position="1075"/>
    </location>
</feature>
<evidence type="ECO:0000313" key="5">
    <source>
        <dbReference type="Proteomes" id="UP000317494"/>
    </source>
</evidence>
<feature type="domain" description="K Homology" evidence="3">
    <location>
        <begin position="732"/>
        <end position="809"/>
    </location>
</feature>
<feature type="region of interest" description="Disordered" evidence="2">
    <location>
        <begin position="1049"/>
        <end position="1075"/>
    </location>
</feature>
<feature type="domain" description="K Homology" evidence="3">
    <location>
        <begin position="817"/>
        <end position="885"/>
    </location>
</feature>
<dbReference type="InterPro" id="IPR036612">
    <property type="entry name" value="KH_dom_type_1_sf"/>
</dbReference>
<dbReference type="Pfam" id="PF24563">
    <property type="entry name" value="KH_Mug60-KHD4"/>
    <property type="match status" value="1"/>
</dbReference>
<keyword evidence="1" id="KW-0694">RNA-binding</keyword>
<proteinExistence type="predicted"/>
<dbReference type="InterPro" id="IPR057208">
    <property type="entry name" value="DUF7886"/>
</dbReference>
<dbReference type="CDD" id="cd22453">
    <property type="entry name" value="KH-I_MUG60_like"/>
    <property type="match status" value="1"/>
</dbReference>
<accession>A0A507CA01</accession>
<name>A0A507CA01_9FUNG</name>
<reference evidence="4 5" key="1">
    <citation type="journal article" date="2019" name="Sci. Rep.">
        <title>Comparative genomics of chytrid fungi reveal insights into the obligate biotrophic and pathogenic lifestyle of Synchytrium endobioticum.</title>
        <authorList>
            <person name="van de Vossenberg B.T.L.H."/>
            <person name="Warris S."/>
            <person name="Nguyen H.D.T."/>
            <person name="van Gent-Pelzer M.P.E."/>
            <person name="Joly D.L."/>
            <person name="van de Geest H.C."/>
            <person name="Bonants P.J.M."/>
            <person name="Smith D.S."/>
            <person name="Levesque C.A."/>
            <person name="van der Lee T.A.J."/>
        </authorList>
    </citation>
    <scope>NUCLEOTIDE SEQUENCE [LARGE SCALE GENOMIC DNA]</scope>
    <source>
        <strain evidence="4 5">MB42</strain>
    </source>
</reference>
<sequence>MSSAATSPKREPSRLNLVLAEFVQLGCLRGFLYFETYLRGREELVLRVYNAGDSKSRVLSRASSALDVARSAPKELLSARTRHIILDTTSDLIPPASPCDRELERDVSKTAFLIACYAKYNRPFVWIRSNHRRLIKIRDDQKLESDTPLKLHSTNTWQTEDVKLFDIVTELLLLVLLPPPENPFVVDHTYWDALPVEEAVLATGAMIDFLQRVYYRNPSYSSKLLEDLTILYRKHFEFVESLAEDTASASFSTHPQECPIPSAQPSSSRLVEYIGRLTTEAARLHRCLVSASDCTMTPTHDPNCLEVAFSITVTGTAAQVLAARGFMLRKSISEHRIFITTSTALVLTSNGTALRPYFIRALQSIMKEMGVRITCYGHTGDEPPAAARSLAGANVEIIEIVGVLEVVERARVKTMVLLDELAGLQSDSLVVDAKLHYIIAGRKRLVLESLMRNTLTNIMLPSPVGKMLSKGDERATPESDTDAATIWITGDPSGILRAKEALLSQVRQKSPVLITKTIQSLSRRLDWMLLHRRERLLKIMYDNAVYLQFPALGTASNVVTVIGDKAVYVARATRAFLQLACEFYTAYIHLADASLSPPHILTPSSSKPAIINVITERIGYTTQVLKADLVYRGSILEIYGVAQSVKDSFRLLTDMDVIKPLIRDTKFHMELGLEHKEFILGKKNGKTNKIVKASGCRVAIQEQINDQNMLLEITSVSPQRTLDGLQLLEDELPAELSFYIPEVFHKRIIGVGGKNIQRIMKKYGVYVKFSNMEEYMGIGGYFENQDNVIARTPAKNAFNLEELKTSVMELVPFNERADFTTSVYVPRHYHRMVVGPTGHHLMDILTETKVEITIPDRESGNDIWTIMGLNGAVEHAKQRILYYMPEMFEIIIPATSAARTVLVEHEFKEQVIDRLIREHGAQVLCHMPKELIEEPANFRIMIYHYTLCRESLEPVRRIVREYLGSKQVSLQPQTQPATRSSSFAKLPTTTSYDSFRHFDCKLLAPVPNTTKIPTDGVLGVSSIDVGGSSNTGTAYSLFSTRGAFKLGAIGDSSSGQQGGHLSPSPSLHSSVSASPIPKYGSVAGPSGRTLNTGHSLPDLHAYIDAKPFVPSGYGVPGILAAAEQYGMRRSQSFQGPDVSLMASAARGGSRAIWDAPTQLIKSHSASSIPIFSHTEDPLIIHRAPENRARYDGSTVAAYNAPRYDLLNDTDIQPVSKVPNGEFCGMSLSKSMGQLVSFGMLDDIPRLRVSPIFPACPVGHHPALIQPYEKKKFKQSCILQLDTQTCIATILDL</sequence>
<dbReference type="Pfam" id="PF00013">
    <property type="entry name" value="KH_1"/>
    <property type="match status" value="2"/>
</dbReference>
<dbReference type="CDD" id="cd00105">
    <property type="entry name" value="KH-I"/>
    <property type="match status" value="1"/>
</dbReference>
<evidence type="ECO:0000256" key="1">
    <source>
        <dbReference type="PROSITE-ProRule" id="PRU00117"/>
    </source>
</evidence>
<dbReference type="Gene3D" id="3.30.1370.10">
    <property type="entry name" value="K Homology domain, type 1"/>
    <property type="match status" value="3"/>
</dbReference>
<dbReference type="EMBL" id="QEAN01000410">
    <property type="protein sequence ID" value="TPX37907.1"/>
    <property type="molecule type" value="Genomic_DNA"/>
</dbReference>
<dbReference type="PANTHER" id="PTHR47915:SF1">
    <property type="entry name" value="SI:DKEY-19B23.7"/>
    <property type="match status" value="1"/>
</dbReference>
<dbReference type="STRING" id="286115.A0A507CA01"/>
<protein>
    <recommendedName>
        <fullName evidence="3">K Homology domain-containing protein</fullName>
    </recommendedName>
</protein>
<dbReference type="PANTHER" id="PTHR47915">
    <property type="entry name" value="SI:DKEY-19B23.7"/>
    <property type="match status" value="1"/>
</dbReference>
<dbReference type="SMART" id="SM00322">
    <property type="entry name" value="KH"/>
    <property type="match status" value="3"/>
</dbReference>
<feature type="domain" description="K Homology" evidence="3">
    <location>
        <begin position="423"/>
        <end position="507"/>
    </location>
</feature>
<dbReference type="Proteomes" id="UP000317494">
    <property type="component" value="Unassembled WGS sequence"/>
</dbReference>
<evidence type="ECO:0000256" key="2">
    <source>
        <dbReference type="SAM" id="MobiDB-lite"/>
    </source>
</evidence>
<dbReference type="PROSITE" id="PS50084">
    <property type="entry name" value="KH_TYPE_1"/>
    <property type="match status" value="2"/>
</dbReference>
<dbReference type="InterPro" id="IPR004088">
    <property type="entry name" value="KH_dom_type_1"/>
</dbReference>
<evidence type="ECO:0000313" key="4">
    <source>
        <dbReference type="EMBL" id="TPX37907.1"/>
    </source>
</evidence>
<keyword evidence="5" id="KW-1185">Reference proteome</keyword>
<comment type="caution">
    <text evidence="4">The sequence shown here is derived from an EMBL/GenBank/DDBJ whole genome shotgun (WGS) entry which is preliminary data.</text>
</comment>
<evidence type="ECO:0000259" key="3">
    <source>
        <dbReference type="SMART" id="SM00322"/>
    </source>
</evidence>
<dbReference type="GO" id="GO:0003723">
    <property type="term" value="F:RNA binding"/>
    <property type="evidence" value="ECO:0007669"/>
    <property type="project" value="UniProtKB-UniRule"/>
</dbReference>
<dbReference type="SUPFAM" id="SSF54791">
    <property type="entry name" value="Eukaryotic type KH-domain (KH-domain type I)"/>
    <property type="match status" value="3"/>
</dbReference>
<dbReference type="InterPro" id="IPR056553">
    <property type="entry name" value="KH_Mug60-KHD4"/>
</dbReference>
<gene>
    <name evidence="4" type="ORF">SeMB42_g06805</name>
</gene>